<evidence type="ECO:0000313" key="7">
    <source>
        <dbReference type="EMBL" id="KLO39022.1"/>
    </source>
</evidence>
<comment type="similarity">
    <text evidence="2">Belongs to the [NiFe]/[NiFeSe] hydrogenase large subunit family.</text>
</comment>
<dbReference type="PANTHER" id="PTHR43600">
    <property type="entry name" value="COENZYME F420 HYDROGENASE, SUBUNIT ALPHA"/>
    <property type="match status" value="1"/>
</dbReference>
<dbReference type="Pfam" id="PF00374">
    <property type="entry name" value="NiFeSe_Hases"/>
    <property type="match status" value="2"/>
</dbReference>
<protein>
    <submittedName>
        <fullName evidence="7">Dehydrogenase</fullName>
    </submittedName>
</protein>
<feature type="binding site" evidence="6">
    <location>
        <position position="371"/>
    </location>
    <ligand>
        <name>Mg(2+)</name>
        <dbReference type="ChEBI" id="CHEBI:18420"/>
    </ligand>
</feature>
<sequence length="430" mass="47203">MIPTTRTLSVGALTRVEGEGALHIRLRDGALESVELNIYEPPRFFEAFLRGRSYTEPPDITARVCGICPVAYQVSACNAIEAACGVTLDPALIQLRRLLYCGEWMHSHMLHIYLLHAPDFLGYPDAISLARDQRENVERGLRLKKAGNRLMEFLGGRAIHPINVRLGGFYSVPTRNELVGLAEQLRRALDDALATVTWVSGFDFPELELDHELLALRAPDGYPIENGEIARSAGNPFNTAEFSDHVVESQVPHSTALHATLDGGRYLTGPLARYSLNSSALSPVARQAAAEAGLAEQCRNPFRSIVVRAVEVVYAIDEALRIIDDYERPARPFVDVPARAGVGHGVSEAPRGLLYHRYQIDGDGLIEAATIIPPTSQNQAAIEADLVQVVSENLSLDDGELTALCERVIRNHDPCISCSAHFLRLTVDRC</sequence>
<dbReference type="Proteomes" id="UP000036334">
    <property type="component" value="Unassembled WGS sequence"/>
</dbReference>
<dbReference type="InterPro" id="IPR001501">
    <property type="entry name" value="Ni-dep_hyd_lsu"/>
</dbReference>
<evidence type="ECO:0000256" key="5">
    <source>
        <dbReference type="ARBA" id="ARBA00023002"/>
    </source>
</evidence>
<dbReference type="OrthoDB" id="9761717at2"/>
<keyword evidence="4 6" id="KW-0479">Metal-binding</keyword>
<comment type="cofactor">
    <cofactor evidence="6">
        <name>Fe cation</name>
        <dbReference type="ChEBI" id="CHEBI:24875"/>
    </cofactor>
</comment>
<feature type="binding site" evidence="6">
    <location>
        <position position="46"/>
    </location>
    <ligand>
        <name>Mg(2+)</name>
        <dbReference type="ChEBI" id="CHEBI:18420"/>
    </ligand>
</feature>
<dbReference type="STRING" id="1202450.B586_16670"/>
<keyword evidence="5" id="KW-0560">Oxidoreductase</keyword>
<dbReference type="PANTHER" id="PTHR43600:SF2">
    <property type="entry name" value="F420-NON-REDUCING HYDROGENASE VHU SUBUNIT A"/>
    <property type="match status" value="1"/>
</dbReference>
<evidence type="ECO:0000256" key="6">
    <source>
        <dbReference type="PIRSR" id="PIRSR601501-1"/>
    </source>
</evidence>
<accession>A0A0I9TY05</accession>
<organism evidence="7 8">
    <name type="scientific">Mycobacterium haemophilum</name>
    <dbReference type="NCBI Taxonomy" id="29311"/>
    <lineage>
        <taxon>Bacteria</taxon>
        <taxon>Bacillati</taxon>
        <taxon>Actinomycetota</taxon>
        <taxon>Actinomycetes</taxon>
        <taxon>Mycobacteriales</taxon>
        <taxon>Mycobacteriaceae</taxon>
        <taxon>Mycobacterium</taxon>
    </lineage>
</organism>
<feature type="binding site" evidence="6">
    <location>
        <position position="68"/>
    </location>
    <ligand>
        <name>Ni(2+)</name>
        <dbReference type="ChEBI" id="CHEBI:49786"/>
    </ligand>
</feature>
<evidence type="ECO:0000256" key="1">
    <source>
        <dbReference type="ARBA" id="ARBA00001967"/>
    </source>
</evidence>
<dbReference type="Gene3D" id="1.10.645.10">
    <property type="entry name" value="Cytochrome-c3 Hydrogenase, chain B"/>
    <property type="match status" value="1"/>
</dbReference>
<feature type="binding site" evidence="6">
    <location>
        <position position="418"/>
    </location>
    <ligand>
        <name>Fe cation</name>
        <dbReference type="ChEBI" id="CHEBI:24875"/>
    </ligand>
</feature>
<evidence type="ECO:0000256" key="2">
    <source>
        <dbReference type="ARBA" id="ARBA00009292"/>
    </source>
</evidence>
<feature type="binding site" evidence="6">
    <location>
        <position position="415"/>
    </location>
    <ligand>
        <name>Ni(2+)</name>
        <dbReference type="ChEBI" id="CHEBI:49786"/>
    </ligand>
</feature>
<feature type="binding site" evidence="6">
    <location>
        <position position="68"/>
    </location>
    <ligand>
        <name>Fe cation</name>
        <dbReference type="ChEBI" id="CHEBI:24875"/>
    </ligand>
</feature>
<gene>
    <name evidence="7" type="ORF">ABH38_01240</name>
</gene>
<comment type="cofactor">
    <cofactor evidence="1 6">
        <name>Ni(2+)</name>
        <dbReference type="ChEBI" id="CHEBI:49786"/>
    </cofactor>
</comment>
<dbReference type="InterPro" id="IPR029014">
    <property type="entry name" value="NiFe-Hase_large"/>
</dbReference>
<keyword evidence="3 6" id="KW-0533">Nickel</keyword>
<keyword evidence="6" id="KW-0460">Magnesium</keyword>
<evidence type="ECO:0000256" key="4">
    <source>
        <dbReference type="ARBA" id="ARBA00022723"/>
    </source>
</evidence>
<name>A0A0I9TY05_9MYCO</name>
<dbReference type="SUPFAM" id="SSF56762">
    <property type="entry name" value="HydB/Nqo4-like"/>
    <property type="match status" value="1"/>
</dbReference>
<evidence type="ECO:0000256" key="3">
    <source>
        <dbReference type="ARBA" id="ARBA00022596"/>
    </source>
</evidence>
<dbReference type="GO" id="GO:0016151">
    <property type="term" value="F:nickel cation binding"/>
    <property type="evidence" value="ECO:0007669"/>
    <property type="project" value="InterPro"/>
</dbReference>
<feature type="binding site" evidence="6">
    <location>
        <position position="65"/>
    </location>
    <ligand>
        <name>Ni(2+)</name>
        <dbReference type="ChEBI" id="CHEBI:49786"/>
    </ligand>
</feature>
<comment type="caution">
    <text evidence="7">The sequence shown here is derived from an EMBL/GenBank/DDBJ whole genome shotgun (WGS) entry which is preliminary data.</text>
</comment>
<keyword evidence="8" id="KW-1185">Reference proteome</keyword>
<dbReference type="AlphaFoldDB" id="A0A0I9TY05"/>
<evidence type="ECO:0000313" key="8">
    <source>
        <dbReference type="Proteomes" id="UP000036334"/>
    </source>
</evidence>
<proteinExistence type="inferred from homology"/>
<dbReference type="GO" id="GO:0016491">
    <property type="term" value="F:oxidoreductase activity"/>
    <property type="evidence" value="ECO:0007669"/>
    <property type="project" value="UniProtKB-KW"/>
</dbReference>
<keyword evidence="6" id="KW-0408">Iron</keyword>
<dbReference type="EMBL" id="LDPR01000001">
    <property type="protein sequence ID" value="KLO39022.1"/>
    <property type="molecule type" value="Genomic_DNA"/>
</dbReference>
<dbReference type="PATRIC" id="fig|29311.18.peg.272"/>
<dbReference type="RefSeq" id="WP_047313217.1">
    <property type="nucleotide sequence ID" value="NZ_LDPQ01000001.1"/>
</dbReference>
<feature type="binding site" evidence="6">
    <location>
        <position position="421"/>
    </location>
    <ligand>
        <name>Mg(2+)</name>
        <dbReference type="ChEBI" id="CHEBI:18420"/>
    </ligand>
</feature>
<reference evidence="7 8" key="1">
    <citation type="submission" date="2015-05" db="EMBL/GenBank/DDBJ databases">
        <title>Genome sequence of Mycobacterium haemophilum.</title>
        <authorList>
            <person name="Greninger A.L."/>
            <person name="Cunningham G."/>
            <person name="Miller S."/>
        </authorList>
    </citation>
    <scope>NUCLEOTIDE SEQUENCE [LARGE SCALE GENOMIC DNA]</scope>
    <source>
        <strain evidence="8">UC1</strain>
    </source>
</reference>